<dbReference type="eggNOG" id="ENOG5033E1C">
    <property type="taxonomic scope" value="Bacteria"/>
</dbReference>
<evidence type="ECO:0000313" key="2">
    <source>
        <dbReference type="Proteomes" id="UP000010847"/>
    </source>
</evidence>
<dbReference type="NCBIfam" id="TIGR04088">
    <property type="entry name" value="cognate_SipW"/>
    <property type="match status" value="1"/>
</dbReference>
<dbReference type="OrthoDB" id="2866806at2"/>
<dbReference type="EMBL" id="CP007032">
    <property type="protein sequence ID" value="AHF08385.1"/>
    <property type="molecule type" value="Genomic_DNA"/>
</dbReference>
<sequence>MNKKILTLIPTGVLAISLIVGGSTYAFFSDTATNSNKTFTAGTVDIDSYRDGFDTIPGPMFYTTPSEGATPTEPSYDGLKPTGLWAPGDTHIRSLVVYNKGSLDAAIKQVKAEIISDNKNMASQMDVAVYKISPKYLSDGTPFAPIPGDDTLDQPTLDWVSSTFNPFILGGHHFFGTDELAQKLIEAQIPLIVEKLWNGSLTDLTTKYQDLSNGQEVVLKNKTVLPFTKQGALLAFVVHLNNNANNGYQGAEAKFGFTVNAIQK</sequence>
<accession>W0EBY6</accession>
<dbReference type="STRING" id="871968.DESME_01645"/>
<gene>
    <name evidence="1" type="ORF">DESME_01645</name>
</gene>
<dbReference type="HOGENOM" id="CLU_1052631_0_0_9"/>
<dbReference type="AlphaFoldDB" id="W0EBY6"/>
<proteinExistence type="predicted"/>
<dbReference type="InterPro" id="IPR023833">
    <property type="entry name" value="Signal_pept_SipW-depend-type"/>
</dbReference>
<reference evidence="1 2" key="1">
    <citation type="submission" date="2013-12" db="EMBL/GenBank/DDBJ databases">
        <authorList>
            <consortium name="DOE Joint Genome Institute"/>
            <person name="Smidt H."/>
            <person name="Huntemann M."/>
            <person name="Han J."/>
            <person name="Chen A."/>
            <person name="Kyrpides N."/>
            <person name="Mavromatis K."/>
            <person name="Markowitz V."/>
            <person name="Palaniappan K."/>
            <person name="Ivanova N."/>
            <person name="Schaumberg A."/>
            <person name="Pati A."/>
            <person name="Liolios K."/>
            <person name="Nordberg H.P."/>
            <person name="Cantor M.N."/>
            <person name="Hua S.X."/>
            <person name="Woyke T."/>
        </authorList>
    </citation>
    <scope>NUCLEOTIDE SEQUENCE [LARGE SCALE GENOMIC DNA]</scope>
    <source>
        <strain evidence="2">DSM 15288</strain>
    </source>
</reference>
<dbReference type="Pfam" id="PF12389">
    <property type="entry name" value="Peptidase_M73"/>
    <property type="match status" value="1"/>
</dbReference>
<protein>
    <submittedName>
        <fullName evidence="1">Uncharacterized protein</fullName>
    </submittedName>
</protein>
<dbReference type="RefSeq" id="WP_006716374.1">
    <property type="nucleotide sequence ID" value="NZ_CP007032.1"/>
</dbReference>
<dbReference type="Proteomes" id="UP000010847">
    <property type="component" value="Chromosome"/>
</dbReference>
<dbReference type="InterPro" id="IPR022121">
    <property type="entry name" value="Peptidase_M73_camelysin"/>
</dbReference>
<dbReference type="KEGG" id="dmt:DESME_01645"/>
<evidence type="ECO:0000313" key="1">
    <source>
        <dbReference type="EMBL" id="AHF08385.1"/>
    </source>
</evidence>
<name>W0EBY6_9FIRM</name>
<keyword evidence="2" id="KW-1185">Reference proteome</keyword>
<organism evidence="1 2">
    <name type="scientific">Desulfitobacterium metallireducens DSM 15288</name>
    <dbReference type="NCBI Taxonomy" id="871968"/>
    <lineage>
        <taxon>Bacteria</taxon>
        <taxon>Bacillati</taxon>
        <taxon>Bacillota</taxon>
        <taxon>Clostridia</taxon>
        <taxon>Eubacteriales</taxon>
        <taxon>Desulfitobacteriaceae</taxon>
        <taxon>Desulfitobacterium</taxon>
    </lineage>
</organism>